<dbReference type="SUPFAM" id="SSF54631">
    <property type="entry name" value="CBS-domain pair"/>
    <property type="match status" value="1"/>
</dbReference>
<sequence>MRARSMKIGDLAVHKVATIPSGTSLLNCAKEMRELHVGSLVVVDENERPIGMLTDRDITIEVVALEKDIKTLVVDEVMSAPVSVAHSSEGVVDALARMREQGIRRLPVVDEEGKISGIVTASNIVEELSVMLDSIVRAVKSSKTREIAQRP</sequence>
<dbReference type="CDD" id="cd17775">
    <property type="entry name" value="CBS_pair_bact_arch"/>
    <property type="match status" value="1"/>
</dbReference>
<organism evidence="4 5">
    <name type="scientific">Turicimonas muris</name>
    <dbReference type="NCBI Taxonomy" id="1796652"/>
    <lineage>
        <taxon>Bacteria</taxon>
        <taxon>Pseudomonadati</taxon>
        <taxon>Pseudomonadota</taxon>
        <taxon>Betaproteobacteria</taxon>
        <taxon>Burkholderiales</taxon>
        <taxon>Sutterellaceae</taxon>
        <taxon>Turicimonas</taxon>
    </lineage>
</organism>
<dbReference type="PROSITE" id="PS51371">
    <property type="entry name" value="CBS"/>
    <property type="match status" value="2"/>
</dbReference>
<dbReference type="RefSeq" id="WP_084081531.1">
    <property type="nucleotide sequence ID" value="NZ_CAJTBZ010000008.1"/>
</dbReference>
<evidence type="ECO:0000256" key="1">
    <source>
        <dbReference type="ARBA" id="ARBA00023122"/>
    </source>
</evidence>
<feature type="domain" description="CBS" evidence="3">
    <location>
        <begin position="78"/>
        <end position="134"/>
    </location>
</feature>
<dbReference type="GeneID" id="78362176"/>
<keyword evidence="1 2" id="KW-0129">CBS domain</keyword>
<dbReference type="SMART" id="SM00116">
    <property type="entry name" value="CBS"/>
    <property type="match status" value="2"/>
</dbReference>
<dbReference type="PANTHER" id="PTHR43080">
    <property type="entry name" value="CBS DOMAIN-CONTAINING PROTEIN CBSX3, MITOCHONDRIAL"/>
    <property type="match status" value="1"/>
</dbReference>
<dbReference type="AlphaFoldDB" id="A0A227KHI9"/>
<protein>
    <submittedName>
        <fullName evidence="4">CBS domain-containing protein</fullName>
    </submittedName>
</protein>
<evidence type="ECO:0000313" key="5">
    <source>
        <dbReference type="Proteomes" id="UP000214610"/>
    </source>
</evidence>
<proteinExistence type="predicted"/>
<dbReference type="EMBL" id="NHMP01000005">
    <property type="protein sequence ID" value="OXE47222.1"/>
    <property type="molecule type" value="Genomic_DNA"/>
</dbReference>
<reference evidence="5" key="1">
    <citation type="submission" date="2017-05" db="EMBL/GenBank/DDBJ databases">
        <title>Improved OligoMM genomes.</title>
        <authorList>
            <person name="Garzetti D."/>
        </authorList>
    </citation>
    <scope>NUCLEOTIDE SEQUENCE [LARGE SCALE GENOMIC DNA]</scope>
    <source>
        <strain evidence="5">YL45</strain>
    </source>
</reference>
<keyword evidence="5" id="KW-1185">Reference proteome</keyword>
<evidence type="ECO:0000259" key="3">
    <source>
        <dbReference type="PROSITE" id="PS51371"/>
    </source>
</evidence>
<dbReference type="Gene3D" id="3.10.580.10">
    <property type="entry name" value="CBS-domain"/>
    <property type="match status" value="1"/>
</dbReference>
<dbReference type="Pfam" id="PF00571">
    <property type="entry name" value="CBS"/>
    <property type="match status" value="2"/>
</dbReference>
<comment type="caution">
    <text evidence="4">The sequence shown here is derived from an EMBL/GenBank/DDBJ whole genome shotgun (WGS) entry which is preliminary data.</text>
</comment>
<accession>A0A227KHI9</accession>
<evidence type="ECO:0000256" key="2">
    <source>
        <dbReference type="PROSITE-ProRule" id="PRU00703"/>
    </source>
</evidence>
<feature type="domain" description="CBS" evidence="3">
    <location>
        <begin position="12"/>
        <end position="69"/>
    </location>
</feature>
<dbReference type="InterPro" id="IPR046342">
    <property type="entry name" value="CBS_dom_sf"/>
</dbReference>
<dbReference type="InterPro" id="IPR000644">
    <property type="entry name" value="CBS_dom"/>
</dbReference>
<dbReference type="Proteomes" id="UP000214610">
    <property type="component" value="Unassembled WGS sequence"/>
</dbReference>
<name>A0A227KHI9_9BURK</name>
<dbReference type="PANTHER" id="PTHR43080:SF2">
    <property type="entry name" value="CBS DOMAIN-CONTAINING PROTEIN"/>
    <property type="match status" value="1"/>
</dbReference>
<evidence type="ECO:0000313" key="4">
    <source>
        <dbReference type="EMBL" id="OXE47222.1"/>
    </source>
</evidence>
<dbReference type="InterPro" id="IPR051257">
    <property type="entry name" value="Diverse_CBS-Domain"/>
</dbReference>
<gene>
    <name evidence="4" type="ORF">ADH67_08650</name>
</gene>